<protein>
    <submittedName>
        <fullName evidence="7">MipA/OmpV family protein</fullName>
    </submittedName>
</protein>
<keyword evidence="8" id="KW-1185">Reference proteome</keyword>
<sequence>MTSLSMQARKPRPMRRWWLALGLALCAQQAAAQNYAGIGVAMVPEYEGAEDDRFLPLPLIRYETEHFFFSPRAGLPALGVKWSTDADLVAGLFLSAGMGRDGGDAEILRGLEDIDDHAVYGAFLAWEPGRFSASVAYRRAAKSGYGATVDLQAGYRVLQRERDVVTLGANAEWADDDSMQTWFGITPEDAARSEAGLPAYAASSGIKSVGASASWLHRFAGSRWSLITAAGVNRLQGDARDSPVVERATAPFATVGLVRMF</sequence>
<evidence type="ECO:0000256" key="6">
    <source>
        <dbReference type="SAM" id="SignalP"/>
    </source>
</evidence>
<comment type="caution">
    <text evidence="7">The sequence shown here is derived from an EMBL/GenBank/DDBJ whole genome shotgun (WGS) entry which is preliminary data.</text>
</comment>
<name>A0ABV4HR60_9GAMM</name>
<evidence type="ECO:0000256" key="5">
    <source>
        <dbReference type="ARBA" id="ARBA00023237"/>
    </source>
</evidence>
<evidence type="ECO:0000313" key="8">
    <source>
        <dbReference type="Proteomes" id="UP001566331"/>
    </source>
</evidence>
<proteinExistence type="inferred from homology"/>
<accession>A0ABV4HR60</accession>
<dbReference type="PANTHER" id="PTHR38776">
    <property type="entry name" value="MLTA-INTERACTING PROTEIN-RELATED"/>
    <property type="match status" value="1"/>
</dbReference>
<comment type="subcellular location">
    <subcellularLocation>
        <location evidence="1">Cell outer membrane</location>
    </subcellularLocation>
</comment>
<dbReference type="PANTHER" id="PTHR38776:SF1">
    <property type="entry name" value="MLTA-INTERACTING PROTEIN-RELATED"/>
    <property type="match status" value="1"/>
</dbReference>
<gene>
    <name evidence="7" type="ORF">AB6713_11310</name>
</gene>
<dbReference type="RefSeq" id="WP_370564635.1">
    <property type="nucleotide sequence ID" value="NZ_JBFWIB010000009.1"/>
</dbReference>
<dbReference type="InterPro" id="IPR010583">
    <property type="entry name" value="MipA"/>
</dbReference>
<comment type="similarity">
    <text evidence="2">Belongs to the MipA/OmpV family.</text>
</comment>
<reference evidence="7 8" key="1">
    <citation type="submission" date="2024-07" db="EMBL/GenBank/DDBJ databases">
        <title>Luteimonas salilacus sp. nov., isolated from the shore soil of Salt Lake in Tibet of China.</title>
        <authorList>
            <person name="Zhang X."/>
            <person name="Li A."/>
        </authorList>
    </citation>
    <scope>NUCLEOTIDE SEQUENCE [LARGE SCALE GENOMIC DNA]</scope>
    <source>
        <strain evidence="7 8">B3-2-R+30</strain>
    </source>
</reference>
<dbReference type="EMBL" id="JBFWIC010000014">
    <property type="protein sequence ID" value="MEZ0475199.1"/>
    <property type="molecule type" value="Genomic_DNA"/>
</dbReference>
<keyword evidence="4" id="KW-0472">Membrane</keyword>
<dbReference type="Proteomes" id="UP001566331">
    <property type="component" value="Unassembled WGS sequence"/>
</dbReference>
<evidence type="ECO:0000256" key="3">
    <source>
        <dbReference type="ARBA" id="ARBA00022729"/>
    </source>
</evidence>
<feature type="signal peptide" evidence="6">
    <location>
        <begin position="1"/>
        <end position="32"/>
    </location>
</feature>
<evidence type="ECO:0000313" key="7">
    <source>
        <dbReference type="EMBL" id="MEZ0475199.1"/>
    </source>
</evidence>
<evidence type="ECO:0000256" key="2">
    <source>
        <dbReference type="ARBA" id="ARBA00005722"/>
    </source>
</evidence>
<evidence type="ECO:0000256" key="1">
    <source>
        <dbReference type="ARBA" id="ARBA00004442"/>
    </source>
</evidence>
<dbReference type="Pfam" id="PF06629">
    <property type="entry name" value="MipA"/>
    <property type="match status" value="1"/>
</dbReference>
<feature type="chain" id="PRO_5045729291" evidence="6">
    <location>
        <begin position="33"/>
        <end position="261"/>
    </location>
</feature>
<organism evidence="7 8">
    <name type="scientific">Luteimonas salinilitoris</name>
    <dbReference type="NCBI Taxonomy" id="3237697"/>
    <lineage>
        <taxon>Bacteria</taxon>
        <taxon>Pseudomonadati</taxon>
        <taxon>Pseudomonadota</taxon>
        <taxon>Gammaproteobacteria</taxon>
        <taxon>Lysobacterales</taxon>
        <taxon>Lysobacteraceae</taxon>
        <taxon>Luteimonas</taxon>
    </lineage>
</organism>
<evidence type="ECO:0000256" key="4">
    <source>
        <dbReference type="ARBA" id="ARBA00023136"/>
    </source>
</evidence>
<keyword evidence="3 6" id="KW-0732">Signal</keyword>
<keyword evidence="5" id="KW-0998">Cell outer membrane</keyword>